<evidence type="ECO:0000313" key="4">
    <source>
        <dbReference type="Proteomes" id="UP001353858"/>
    </source>
</evidence>
<dbReference type="GO" id="GO:0004061">
    <property type="term" value="F:arylformamidase activity"/>
    <property type="evidence" value="ECO:0007669"/>
    <property type="project" value="TreeGrafter"/>
</dbReference>
<proteinExistence type="predicted"/>
<evidence type="ECO:0000259" key="2">
    <source>
        <dbReference type="Pfam" id="PF20434"/>
    </source>
</evidence>
<name>A0AAN7P6F6_9COLE</name>
<organism evidence="3 4">
    <name type="scientific">Aquatica leii</name>
    <dbReference type="NCBI Taxonomy" id="1421715"/>
    <lineage>
        <taxon>Eukaryota</taxon>
        <taxon>Metazoa</taxon>
        <taxon>Ecdysozoa</taxon>
        <taxon>Arthropoda</taxon>
        <taxon>Hexapoda</taxon>
        <taxon>Insecta</taxon>
        <taxon>Pterygota</taxon>
        <taxon>Neoptera</taxon>
        <taxon>Endopterygota</taxon>
        <taxon>Coleoptera</taxon>
        <taxon>Polyphaga</taxon>
        <taxon>Elateriformia</taxon>
        <taxon>Elateroidea</taxon>
        <taxon>Lampyridae</taxon>
        <taxon>Luciolinae</taxon>
        <taxon>Aquatica</taxon>
    </lineage>
</organism>
<gene>
    <name evidence="3" type="ORF">RN001_005329</name>
</gene>
<feature type="domain" description="BD-FAE-like" evidence="2">
    <location>
        <begin position="70"/>
        <end position="246"/>
    </location>
</feature>
<dbReference type="PANTHER" id="PTHR48081:SF33">
    <property type="entry name" value="KYNURENINE FORMAMIDASE"/>
    <property type="match status" value="1"/>
</dbReference>
<keyword evidence="4" id="KW-1185">Reference proteome</keyword>
<protein>
    <recommendedName>
        <fullName evidence="2">BD-FAE-like domain-containing protein</fullName>
    </recommendedName>
</protein>
<dbReference type="InterPro" id="IPR049492">
    <property type="entry name" value="BD-FAE-like_dom"/>
</dbReference>
<dbReference type="Proteomes" id="UP001353858">
    <property type="component" value="Unassembled WGS sequence"/>
</dbReference>
<dbReference type="PANTHER" id="PTHR48081">
    <property type="entry name" value="AB HYDROLASE SUPERFAMILY PROTEIN C4A8.06C"/>
    <property type="match status" value="1"/>
</dbReference>
<keyword evidence="1" id="KW-0378">Hydrolase</keyword>
<dbReference type="InterPro" id="IPR050300">
    <property type="entry name" value="GDXG_lipolytic_enzyme"/>
</dbReference>
<dbReference type="SUPFAM" id="SSF53474">
    <property type="entry name" value="alpha/beta-Hydrolases"/>
    <property type="match status" value="1"/>
</dbReference>
<dbReference type="InterPro" id="IPR029058">
    <property type="entry name" value="AB_hydrolase_fold"/>
</dbReference>
<accession>A0AAN7P6F6</accession>
<dbReference type="AlphaFoldDB" id="A0AAN7P6F6"/>
<evidence type="ECO:0000256" key="1">
    <source>
        <dbReference type="ARBA" id="ARBA00022801"/>
    </source>
</evidence>
<evidence type="ECO:0000313" key="3">
    <source>
        <dbReference type="EMBL" id="KAK4882010.1"/>
    </source>
</evidence>
<dbReference type="Gene3D" id="3.40.50.1820">
    <property type="entry name" value="alpha/beta hydrolase"/>
    <property type="match status" value="1"/>
</dbReference>
<sequence length="333" mass="37664">MFSKEELELQYTPRQWSKRGEPEEVIQLHIEICRKASAVVKENIPCQLDIPYGSTEREKIDVYGIDLPSDAPIFIFLHGGYWQTLSKEQSAYIADQLYKHGVKVIVLGYNLCPNVPFSSVVEGTQNALAYCLKYAKEQGSRGIYLCGHSAGGHLVASMFQQAFHPLSDDDKNMIKGAFMISGIFDLIPIVDTTVNINLKLNEEEAKKFSPLFHTMDAAPHISFLVIVGEYESAAFHKQSTLLHNKLKSNGYKSQLIIAEKVDHFNIVENFIKEDYVILKTILNIIENKPSTSNADRSHSPILLQDLEDVWNIKSTTGQTNKDPWGSDTEYDRY</sequence>
<reference evidence="4" key="1">
    <citation type="submission" date="2023-01" db="EMBL/GenBank/DDBJ databases">
        <title>Key to firefly adult light organ development and bioluminescence: homeobox transcription factors regulate luciferase expression and transportation to peroxisome.</title>
        <authorList>
            <person name="Fu X."/>
        </authorList>
    </citation>
    <scope>NUCLEOTIDE SEQUENCE [LARGE SCALE GENOMIC DNA]</scope>
</reference>
<dbReference type="Pfam" id="PF20434">
    <property type="entry name" value="BD-FAE"/>
    <property type="match status" value="1"/>
</dbReference>
<dbReference type="EMBL" id="JARPUR010000002">
    <property type="protein sequence ID" value="KAK4882010.1"/>
    <property type="molecule type" value="Genomic_DNA"/>
</dbReference>
<comment type="caution">
    <text evidence="3">The sequence shown here is derived from an EMBL/GenBank/DDBJ whole genome shotgun (WGS) entry which is preliminary data.</text>
</comment>